<evidence type="ECO:0000313" key="2">
    <source>
        <dbReference type="EMBL" id="SES41802.1"/>
    </source>
</evidence>
<evidence type="ECO:0000313" key="3">
    <source>
        <dbReference type="Proteomes" id="UP000198571"/>
    </source>
</evidence>
<evidence type="ECO:0000259" key="1">
    <source>
        <dbReference type="Pfam" id="PF00535"/>
    </source>
</evidence>
<dbReference type="STRING" id="1601833.SAMN05518684_12717"/>
<feature type="domain" description="Glycosyltransferase 2-like" evidence="1">
    <location>
        <begin position="7"/>
        <end position="160"/>
    </location>
</feature>
<keyword evidence="3" id="KW-1185">Reference proteome</keyword>
<reference evidence="3" key="1">
    <citation type="submission" date="2016-10" db="EMBL/GenBank/DDBJ databases">
        <authorList>
            <person name="Varghese N."/>
            <person name="Submissions S."/>
        </authorList>
    </citation>
    <scope>NUCLEOTIDE SEQUENCE [LARGE SCALE GENOMIC DNA]</scope>
    <source>
        <strain evidence="3">S9</strain>
    </source>
</reference>
<gene>
    <name evidence="2" type="ORF">SAMN05518684_12717</name>
</gene>
<dbReference type="Pfam" id="PF00535">
    <property type="entry name" value="Glycos_transf_2"/>
    <property type="match status" value="1"/>
</dbReference>
<protein>
    <submittedName>
        <fullName evidence="2">Glycosyltransferase involved in cell wall bisynthesis</fullName>
    </submittedName>
</protein>
<name>A0A1H9X6P5_9BACI</name>
<dbReference type="Proteomes" id="UP000198571">
    <property type="component" value="Unassembled WGS sequence"/>
</dbReference>
<dbReference type="AlphaFoldDB" id="A0A1H9X6P5"/>
<dbReference type="OrthoDB" id="396512at2"/>
<dbReference type="GO" id="GO:0016740">
    <property type="term" value="F:transferase activity"/>
    <property type="evidence" value="ECO:0007669"/>
    <property type="project" value="UniProtKB-KW"/>
</dbReference>
<accession>A0A1H9X6P5</accession>
<dbReference type="InterPro" id="IPR050834">
    <property type="entry name" value="Glycosyltransf_2"/>
</dbReference>
<sequence length="266" mass="32009">MGNPLFTVVIPTYNRWRMIDTAIRSVMTQTEKNWKMLIIDDASDQDIPLFLKKLIKKDPRITFKRLSKNVGISQVMNHAVRTVSTPYFIQLDSDDWLDKSTLEHFTKAIQEADENTALFYANTAIHVQERGRWKVKKKVSHRQFKDRYDFLTYLTYIISPRCYRTNAVLDVGGWDTSDKFDGRIMEDRRICLKLMEKYPWFYIDRYLYNRTKHRSQLSTSNNIEKRNYLRREVIEHYLKKWGNEYEPVFYKEEDGYLKIEKLIKKG</sequence>
<organism evidence="2 3">
    <name type="scientific">Salipaludibacillus aurantiacus</name>
    <dbReference type="NCBI Taxonomy" id="1601833"/>
    <lineage>
        <taxon>Bacteria</taxon>
        <taxon>Bacillati</taxon>
        <taxon>Bacillota</taxon>
        <taxon>Bacilli</taxon>
        <taxon>Bacillales</taxon>
        <taxon>Bacillaceae</taxon>
    </lineage>
</organism>
<dbReference type="EMBL" id="FOGT01000027">
    <property type="protein sequence ID" value="SES41802.1"/>
    <property type="molecule type" value="Genomic_DNA"/>
</dbReference>
<proteinExistence type="predicted"/>
<dbReference type="InterPro" id="IPR029044">
    <property type="entry name" value="Nucleotide-diphossugar_trans"/>
</dbReference>
<dbReference type="RefSeq" id="WP_093056038.1">
    <property type="nucleotide sequence ID" value="NZ_FOGT01000027.1"/>
</dbReference>
<dbReference type="PANTHER" id="PTHR43685">
    <property type="entry name" value="GLYCOSYLTRANSFERASE"/>
    <property type="match status" value="1"/>
</dbReference>
<dbReference type="SUPFAM" id="SSF53448">
    <property type="entry name" value="Nucleotide-diphospho-sugar transferases"/>
    <property type="match status" value="1"/>
</dbReference>
<dbReference type="Gene3D" id="3.90.550.10">
    <property type="entry name" value="Spore Coat Polysaccharide Biosynthesis Protein SpsA, Chain A"/>
    <property type="match status" value="1"/>
</dbReference>
<keyword evidence="2" id="KW-0808">Transferase</keyword>
<dbReference type="InterPro" id="IPR001173">
    <property type="entry name" value="Glyco_trans_2-like"/>
</dbReference>
<dbReference type="PANTHER" id="PTHR43685:SF2">
    <property type="entry name" value="GLYCOSYLTRANSFERASE 2-LIKE DOMAIN-CONTAINING PROTEIN"/>
    <property type="match status" value="1"/>
</dbReference>